<keyword evidence="7" id="KW-0998">Cell outer membrane</keyword>
<accession>A0ABN8EM43</accession>
<sequence>MVTIYKTTTLLVPVLCGLLSVNSSLADTLGGLSVEADSVDAESYQASSTQPLSLQQAVVLALANEHGIRALLNSGQAMRQRAKSGDSWQDPTIKFGVSNLPTDSFDLDQEGMTQLKLGITQPLPRGDSNNIEAAVFDYQAASQYALAGERGLQVRQTVAISWLELWYAEQATTIYRNDRQLFADLLAVTESLYRVGKRNQNDVLQAQLEIDRQRDWHHRSIADVNSRRAALTQWLNVSDSQRSLATGLQPTIVNVDGDDYQKLLIHPAIVSIESQMSAQRQQLALAKEAYKPAWAVTVEYGKRYAEDGIGDQLPDMLTAMVSVDVPLFTGNRQDPMYQASQHELSSVTEQRQQALRLMRSRLDSLIAEQQQLIQRLSLYQTRLVPTSEQSAAVSLSAYQSGRGSFKEVVDSRLAVQQSKISLLRLTADLEILNTKLQYFLQPLPDELLTNYAIN</sequence>
<dbReference type="Pfam" id="PF02321">
    <property type="entry name" value="OEP"/>
    <property type="match status" value="1"/>
</dbReference>
<keyword evidence="10" id="KW-1185">Reference proteome</keyword>
<protein>
    <recommendedName>
        <fullName evidence="11">Outer membrane efflux protein</fullName>
    </recommendedName>
</protein>
<reference evidence="9" key="1">
    <citation type="submission" date="2021-12" db="EMBL/GenBank/DDBJ databases">
        <authorList>
            <person name="Rodrigo-Torres L."/>
            <person name="Arahal R. D."/>
            <person name="Lucena T."/>
        </authorList>
    </citation>
    <scope>NUCLEOTIDE SEQUENCE</scope>
    <source>
        <strain evidence="9">CECT 8267</strain>
    </source>
</reference>
<evidence type="ECO:0000313" key="10">
    <source>
        <dbReference type="Proteomes" id="UP000838100"/>
    </source>
</evidence>
<evidence type="ECO:0000256" key="1">
    <source>
        <dbReference type="ARBA" id="ARBA00004442"/>
    </source>
</evidence>
<evidence type="ECO:0000256" key="6">
    <source>
        <dbReference type="ARBA" id="ARBA00023136"/>
    </source>
</evidence>
<evidence type="ECO:0000256" key="8">
    <source>
        <dbReference type="SAM" id="SignalP"/>
    </source>
</evidence>
<feature type="chain" id="PRO_5046182933" description="Outer membrane efflux protein" evidence="8">
    <location>
        <begin position="27"/>
        <end position="454"/>
    </location>
</feature>
<dbReference type="InterPro" id="IPR003423">
    <property type="entry name" value="OMP_efflux"/>
</dbReference>
<comment type="subcellular location">
    <subcellularLocation>
        <location evidence="1">Cell outer membrane</location>
    </subcellularLocation>
</comment>
<organism evidence="9 10">
    <name type="scientific">Sinobacterium norvegicum</name>
    <dbReference type="NCBI Taxonomy" id="1641715"/>
    <lineage>
        <taxon>Bacteria</taxon>
        <taxon>Pseudomonadati</taxon>
        <taxon>Pseudomonadota</taxon>
        <taxon>Gammaproteobacteria</taxon>
        <taxon>Cellvibrionales</taxon>
        <taxon>Spongiibacteraceae</taxon>
        <taxon>Sinobacterium</taxon>
    </lineage>
</organism>
<keyword evidence="8" id="KW-0732">Signal</keyword>
<dbReference type="SUPFAM" id="SSF56954">
    <property type="entry name" value="Outer membrane efflux proteins (OEP)"/>
    <property type="match status" value="1"/>
</dbReference>
<comment type="caution">
    <text evidence="9">The sequence shown here is derived from an EMBL/GenBank/DDBJ whole genome shotgun (WGS) entry which is preliminary data.</text>
</comment>
<gene>
    <name evidence="9" type="ORF">SIN8267_02859</name>
</gene>
<comment type="similarity">
    <text evidence="2">Belongs to the outer membrane factor (OMF) (TC 1.B.17) family.</text>
</comment>
<keyword evidence="3" id="KW-0813">Transport</keyword>
<keyword evidence="4" id="KW-1134">Transmembrane beta strand</keyword>
<feature type="signal peptide" evidence="8">
    <location>
        <begin position="1"/>
        <end position="26"/>
    </location>
</feature>
<evidence type="ECO:0000313" key="9">
    <source>
        <dbReference type="EMBL" id="CAH0992723.1"/>
    </source>
</evidence>
<name>A0ABN8EM43_9GAMM</name>
<dbReference type="PANTHER" id="PTHR30026">
    <property type="entry name" value="OUTER MEMBRANE PROTEIN TOLC"/>
    <property type="match status" value="1"/>
</dbReference>
<dbReference type="EMBL" id="CAKLPX010000003">
    <property type="protein sequence ID" value="CAH0992723.1"/>
    <property type="molecule type" value="Genomic_DNA"/>
</dbReference>
<dbReference type="PANTHER" id="PTHR30026:SF20">
    <property type="entry name" value="OUTER MEMBRANE PROTEIN TOLC"/>
    <property type="match status" value="1"/>
</dbReference>
<keyword evidence="5" id="KW-0812">Transmembrane</keyword>
<evidence type="ECO:0000256" key="2">
    <source>
        <dbReference type="ARBA" id="ARBA00007613"/>
    </source>
</evidence>
<proteinExistence type="inferred from homology"/>
<evidence type="ECO:0008006" key="11">
    <source>
        <dbReference type="Google" id="ProtNLM"/>
    </source>
</evidence>
<dbReference type="Proteomes" id="UP000838100">
    <property type="component" value="Unassembled WGS sequence"/>
</dbReference>
<dbReference type="InterPro" id="IPR051906">
    <property type="entry name" value="TolC-like"/>
</dbReference>
<keyword evidence="6" id="KW-0472">Membrane</keyword>
<evidence type="ECO:0000256" key="3">
    <source>
        <dbReference type="ARBA" id="ARBA00022448"/>
    </source>
</evidence>
<evidence type="ECO:0000256" key="7">
    <source>
        <dbReference type="ARBA" id="ARBA00023237"/>
    </source>
</evidence>
<evidence type="ECO:0000256" key="4">
    <source>
        <dbReference type="ARBA" id="ARBA00022452"/>
    </source>
</evidence>
<evidence type="ECO:0000256" key="5">
    <source>
        <dbReference type="ARBA" id="ARBA00022692"/>
    </source>
</evidence>
<dbReference type="Gene3D" id="1.20.1600.10">
    <property type="entry name" value="Outer membrane efflux proteins (OEP)"/>
    <property type="match status" value="1"/>
</dbReference>